<gene>
    <name evidence="2" type="ORF">GCM10009786_10010</name>
</gene>
<proteinExistence type="predicted"/>
<accession>A0ABP5MVG7</accession>
<evidence type="ECO:0000313" key="2">
    <source>
        <dbReference type="EMBL" id="GAA2186994.1"/>
    </source>
</evidence>
<evidence type="ECO:0000313" key="3">
    <source>
        <dbReference type="Proteomes" id="UP001501084"/>
    </source>
</evidence>
<dbReference type="Gene3D" id="3.90.950.20">
    <property type="entry name" value="CinA-like"/>
    <property type="match status" value="1"/>
</dbReference>
<comment type="caution">
    <text evidence="2">The sequence shown here is derived from an EMBL/GenBank/DDBJ whole genome shotgun (WGS) entry which is preliminary data.</text>
</comment>
<dbReference type="NCBIfam" id="TIGR00199">
    <property type="entry name" value="PncC_domain"/>
    <property type="match status" value="1"/>
</dbReference>
<name>A0ABP5MVG7_9MICO</name>
<keyword evidence="3" id="KW-1185">Reference proteome</keyword>
<dbReference type="Proteomes" id="UP001501084">
    <property type="component" value="Unassembled WGS sequence"/>
</dbReference>
<dbReference type="InterPro" id="IPR036653">
    <property type="entry name" value="CinA-like_C"/>
</dbReference>
<dbReference type="Pfam" id="PF02464">
    <property type="entry name" value="CinA"/>
    <property type="match status" value="1"/>
</dbReference>
<protein>
    <submittedName>
        <fullName evidence="2">CinA family protein</fullName>
    </submittedName>
</protein>
<dbReference type="InterPro" id="IPR008136">
    <property type="entry name" value="CinA_C"/>
</dbReference>
<sequence>MKSGADRDLVARIIERAASRGLRLAVAESLTGGLLADAVVSVPGASRVFSGGVVAYDTALKHALLGVDAELLRERGPVDDEVVRQMAEGVRRACATPRGSGPVVPADVGVATTGVAGPDPDAQTGQPAGTVWIAVSSGERTQSRLLSLDGDRSSIRADAVAAAIQLLWECLESERASEPR</sequence>
<dbReference type="RefSeq" id="WP_346057609.1">
    <property type="nucleotide sequence ID" value="NZ_BAAAOP010000005.1"/>
</dbReference>
<feature type="domain" description="CinA C-terminal" evidence="1">
    <location>
        <begin position="8"/>
        <end position="171"/>
    </location>
</feature>
<dbReference type="SUPFAM" id="SSF142433">
    <property type="entry name" value="CinA-like"/>
    <property type="match status" value="1"/>
</dbReference>
<organism evidence="2 3">
    <name type="scientific">Leucobacter alluvii</name>
    <dbReference type="NCBI Taxonomy" id="340321"/>
    <lineage>
        <taxon>Bacteria</taxon>
        <taxon>Bacillati</taxon>
        <taxon>Actinomycetota</taxon>
        <taxon>Actinomycetes</taxon>
        <taxon>Micrococcales</taxon>
        <taxon>Microbacteriaceae</taxon>
        <taxon>Leucobacter</taxon>
    </lineage>
</organism>
<evidence type="ECO:0000259" key="1">
    <source>
        <dbReference type="Pfam" id="PF02464"/>
    </source>
</evidence>
<dbReference type="EMBL" id="BAAAOP010000005">
    <property type="protein sequence ID" value="GAA2186994.1"/>
    <property type="molecule type" value="Genomic_DNA"/>
</dbReference>
<reference evidence="3" key="1">
    <citation type="journal article" date="2019" name="Int. J. Syst. Evol. Microbiol.">
        <title>The Global Catalogue of Microorganisms (GCM) 10K type strain sequencing project: providing services to taxonomists for standard genome sequencing and annotation.</title>
        <authorList>
            <consortium name="The Broad Institute Genomics Platform"/>
            <consortium name="The Broad Institute Genome Sequencing Center for Infectious Disease"/>
            <person name="Wu L."/>
            <person name="Ma J."/>
        </authorList>
    </citation>
    <scope>NUCLEOTIDE SEQUENCE [LARGE SCALE GENOMIC DNA]</scope>
    <source>
        <strain evidence="3">JCM 14919</strain>
    </source>
</reference>